<proteinExistence type="predicted"/>
<evidence type="ECO:0000313" key="2">
    <source>
        <dbReference type="EMBL" id="KAF1996054.1"/>
    </source>
</evidence>
<name>A0A6A5W541_9PLEO</name>
<reference evidence="2" key="1">
    <citation type="journal article" date="2020" name="Stud. Mycol.">
        <title>101 Dothideomycetes genomes: a test case for predicting lifestyles and emergence of pathogens.</title>
        <authorList>
            <person name="Haridas S."/>
            <person name="Albert R."/>
            <person name="Binder M."/>
            <person name="Bloem J."/>
            <person name="Labutti K."/>
            <person name="Salamov A."/>
            <person name="Andreopoulos B."/>
            <person name="Baker S."/>
            <person name="Barry K."/>
            <person name="Bills G."/>
            <person name="Bluhm B."/>
            <person name="Cannon C."/>
            <person name="Castanera R."/>
            <person name="Culley D."/>
            <person name="Daum C."/>
            <person name="Ezra D."/>
            <person name="Gonzalez J."/>
            <person name="Henrissat B."/>
            <person name="Kuo A."/>
            <person name="Liang C."/>
            <person name="Lipzen A."/>
            <person name="Lutzoni F."/>
            <person name="Magnuson J."/>
            <person name="Mondo S."/>
            <person name="Nolan M."/>
            <person name="Ohm R."/>
            <person name="Pangilinan J."/>
            <person name="Park H.-J."/>
            <person name="Ramirez L."/>
            <person name="Alfaro M."/>
            <person name="Sun H."/>
            <person name="Tritt A."/>
            <person name="Yoshinaga Y."/>
            <person name="Zwiers L.-H."/>
            <person name="Turgeon B."/>
            <person name="Goodwin S."/>
            <person name="Spatafora J."/>
            <person name="Crous P."/>
            <person name="Grigoriev I."/>
        </authorList>
    </citation>
    <scope>NUCLEOTIDE SEQUENCE</scope>
    <source>
        <strain evidence="2">CBS 123094</strain>
    </source>
</reference>
<evidence type="ECO:0008006" key="4">
    <source>
        <dbReference type="Google" id="ProtNLM"/>
    </source>
</evidence>
<accession>A0A6A5W541</accession>
<organism evidence="2 3">
    <name type="scientific">Amniculicola lignicola CBS 123094</name>
    <dbReference type="NCBI Taxonomy" id="1392246"/>
    <lineage>
        <taxon>Eukaryota</taxon>
        <taxon>Fungi</taxon>
        <taxon>Dikarya</taxon>
        <taxon>Ascomycota</taxon>
        <taxon>Pezizomycotina</taxon>
        <taxon>Dothideomycetes</taxon>
        <taxon>Pleosporomycetidae</taxon>
        <taxon>Pleosporales</taxon>
        <taxon>Amniculicolaceae</taxon>
        <taxon>Amniculicola</taxon>
    </lineage>
</organism>
<protein>
    <recommendedName>
        <fullName evidence="4">Secreted protein</fullName>
    </recommendedName>
</protein>
<dbReference type="EMBL" id="ML977630">
    <property type="protein sequence ID" value="KAF1996054.1"/>
    <property type="molecule type" value="Genomic_DNA"/>
</dbReference>
<dbReference type="AlphaFoldDB" id="A0A6A5W541"/>
<sequence>MSTSCLLANIICATAYSSLPVCMSHCHYPLLSSSQSSSRRTDRTPHSIHPVSFLFATPACYSPSIDTSNTNPERREPREDACRCALGPLVARPGHPNCRPAYLQLFCLHL</sequence>
<feature type="chain" id="PRO_5025672400" description="Secreted protein" evidence="1">
    <location>
        <begin position="18"/>
        <end position="110"/>
    </location>
</feature>
<feature type="signal peptide" evidence="1">
    <location>
        <begin position="1"/>
        <end position="17"/>
    </location>
</feature>
<evidence type="ECO:0000256" key="1">
    <source>
        <dbReference type="SAM" id="SignalP"/>
    </source>
</evidence>
<evidence type="ECO:0000313" key="3">
    <source>
        <dbReference type="Proteomes" id="UP000799779"/>
    </source>
</evidence>
<dbReference type="Proteomes" id="UP000799779">
    <property type="component" value="Unassembled WGS sequence"/>
</dbReference>
<keyword evidence="3" id="KW-1185">Reference proteome</keyword>
<keyword evidence="1" id="KW-0732">Signal</keyword>
<gene>
    <name evidence="2" type="ORF">P154DRAFT_328211</name>
</gene>